<proteinExistence type="predicted"/>
<dbReference type="Proteomes" id="UP000287996">
    <property type="component" value="Unassembled WGS sequence"/>
</dbReference>
<evidence type="ECO:0000259" key="4">
    <source>
        <dbReference type="PROSITE" id="PS51677"/>
    </source>
</evidence>
<gene>
    <name evidence="5" type="ORF">CWI84_03280</name>
</gene>
<evidence type="ECO:0000256" key="3">
    <source>
        <dbReference type="SAM" id="SignalP"/>
    </source>
</evidence>
<dbReference type="InterPro" id="IPR002509">
    <property type="entry name" value="NODB_dom"/>
</dbReference>
<dbReference type="RefSeq" id="WP_126841143.1">
    <property type="nucleotide sequence ID" value="NZ_PIQH01000002.1"/>
</dbReference>
<feature type="chain" id="PRO_5019463034" evidence="3">
    <location>
        <begin position="20"/>
        <end position="349"/>
    </location>
</feature>
<comment type="subcellular location">
    <subcellularLocation>
        <location evidence="1">Secreted</location>
    </subcellularLocation>
</comment>
<accession>A0A432ZTA8</accession>
<dbReference type="AlphaFoldDB" id="A0A432ZTA8"/>
<dbReference type="PANTHER" id="PTHR34216">
    <property type="match status" value="1"/>
</dbReference>
<comment type="caution">
    <text evidence="5">The sequence shown here is derived from an EMBL/GenBank/DDBJ whole genome shotgun (WGS) entry which is preliminary data.</text>
</comment>
<dbReference type="GO" id="GO:0005576">
    <property type="term" value="C:extracellular region"/>
    <property type="evidence" value="ECO:0007669"/>
    <property type="project" value="UniProtKB-SubCell"/>
</dbReference>
<dbReference type="Gene3D" id="3.20.20.370">
    <property type="entry name" value="Glycoside hydrolase/deacetylase"/>
    <property type="match status" value="1"/>
</dbReference>
<reference evidence="5 6" key="1">
    <citation type="journal article" date="2011" name="Front. Microbiol.">
        <title>Genomic signatures of strain selection and enhancement in Bacillus atrophaeus var. globigii, a historical biowarfare simulant.</title>
        <authorList>
            <person name="Gibbons H.S."/>
            <person name="Broomall S.M."/>
            <person name="McNew L.A."/>
            <person name="Daligault H."/>
            <person name="Chapman C."/>
            <person name="Bruce D."/>
            <person name="Karavis M."/>
            <person name="Krepps M."/>
            <person name="McGregor P.A."/>
            <person name="Hong C."/>
            <person name="Park K.H."/>
            <person name="Akmal A."/>
            <person name="Feldman A."/>
            <person name="Lin J.S."/>
            <person name="Chang W.E."/>
            <person name="Higgs B.W."/>
            <person name="Demirev P."/>
            <person name="Lindquist J."/>
            <person name="Liem A."/>
            <person name="Fochler E."/>
            <person name="Read T.D."/>
            <person name="Tapia R."/>
            <person name="Johnson S."/>
            <person name="Bishop-Lilly K.A."/>
            <person name="Detter C."/>
            <person name="Han C."/>
            <person name="Sozhamannan S."/>
            <person name="Rosenzweig C.N."/>
            <person name="Skowronski E.W."/>
        </authorList>
    </citation>
    <scope>NUCLEOTIDE SEQUENCE [LARGE SCALE GENOMIC DNA]</scope>
    <source>
        <strain evidence="5 6">CC-PW-9</strain>
    </source>
</reference>
<dbReference type="GO" id="GO:0016810">
    <property type="term" value="F:hydrolase activity, acting on carbon-nitrogen (but not peptide) bonds"/>
    <property type="evidence" value="ECO:0007669"/>
    <property type="project" value="InterPro"/>
</dbReference>
<sequence>MGRLISVIMMLLLVPAAYANDVVVLQYHHVSTDTPAVTSISPEQFAEHLQYLRDNDYQVIAIEQAYQALEQQQPLPAKAVVITFDDGYQNVADNAVPLLQKFNMPYAIFVNPDLLEQHQGFYMGWDTLDRLSQNGATIVNHGQSHAHLIRRQAGETAAQWQARMDEDINGAQASIAKHISGSKAKMFAYPYGEYDTALEQLLEQWGYISFGQQSGVWSQWSDRQAIPRYPASGKYASIDTLKVKLQTHAMPVVAQQPQDPLLSHANARPTIRLRLAKDHQVSQYWLRCYAGSEMLKPEWQDDHSFSVSPSREIPLGRSRINCTAPAPDGGYFWHSVALIRPDTDGSWPD</sequence>
<organism evidence="5 6">
    <name type="scientific">Idiomarina tyrosinivorans</name>
    <dbReference type="NCBI Taxonomy" id="1445662"/>
    <lineage>
        <taxon>Bacteria</taxon>
        <taxon>Pseudomonadati</taxon>
        <taxon>Pseudomonadota</taxon>
        <taxon>Gammaproteobacteria</taxon>
        <taxon>Alteromonadales</taxon>
        <taxon>Idiomarinaceae</taxon>
        <taxon>Idiomarina</taxon>
    </lineage>
</organism>
<dbReference type="CDD" id="cd10973">
    <property type="entry name" value="CE4_DAC_u4_5s"/>
    <property type="match status" value="1"/>
</dbReference>
<dbReference type="PANTHER" id="PTHR34216:SF3">
    <property type="entry name" value="POLY-BETA-1,6-N-ACETYL-D-GLUCOSAMINE N-DEACETYLASE"/>
    <property type="match status" value="1"/>
</dbReference>
<name>A0A432ZTA8_9GAMM</name>
<dbReference type="GO" id="GO:0005975">
    <property type="term" value="P:carbohydrate metabolic process"/>
    <property type="evidence" value="ECO:0007669"/>
    <property type="project" value="InterPro"/>
</dbReference>
<feature type="domain" description="NodB homology" evidence="4">
    <location>
        <begin position="78"/>
        <end position="287"/>
    </location>
</feature>
<dbReference type="SUPFAM" id="SSF88713">
    <property type="entry name" value="Glycoside hydrolase/deacetylase"/>
    <property type="match status" value="1"/>
</dbReference>
<keyword evidence="6" id="KW-1185">Reference proteome</keyword>
<evidence type="ECO:0000313" key="5">
    <source>
        <dbReference type="EMBL" id="RUO81147.1"/>
    </source>
</evidence>
<evidence type="ECO:0000256" key="2">
    <source>
        <dbReference type="ARBA" id="ARBA00022729"/>
    </source>
</evidence>
<feature type="signal peptide" evidence="3">
    <location>
        <begin position="1"/>
        <end position="19"/>
    </location>
</feature>
<dbReference type="InterPro" id="IPR051398">
    <property type="entry name" value="Polysacch_Deacetylase"/>
</dbReference>
<dbReference type="OrthoDB" id="9814639at2"/>
<evidence type="ECO:0000313" key="6">
    <source>
        <dbReference type="Proteomes" id="UP000287996"/>
    </source>
</evidence>
<dbReference type="Pfam" id="PF01522">
    <property type="entry name" value="Polysacc_deac_1"/>
    <property type="match status" value="1"/>
</dbReference>
<keyword evidence="2 3" id="KW-0732">Signal</keyword>
<dbReference type="PROSITE" id="PS51677">
    <property type="entry name" value="NODB"/>
    <property type="match status" value="1"/>
</dbReference>
<evidence type="ECO:0000256" key="1">
    <source>
        <dbReference type="ARBA" id="ARBA00004613"/>
    </source>
</evidence>
<dbReference type="InterPro" id="IPR011330">
    <property type="entry name" value="Glyco_hydro/deAcase_b/a-brl"/>
</dbReference>
<dbReference type="EMBL" id="PIQH01000002">
    <property type="protein sequence ID" value="RUO81147.1"/>
    <property type="molecule type" value="Genomic_DNA"/>
</dbReference>
<protein>
    <submittedName>
        <fullName evidence="5">Polysaccharide deacetylase</fullName>
    </submittedName>
</protein>